<dbReference type="AlphaFoldDB" id="A0A8K0HQL6"/>
<comment type="caution">
    <text evidence="2">The sequence shown here is derived from an EMBL/GenBank/DDBJ whole genome shotgun (WGS) entry which is preliminary data.</text>
</comment>
<sequence length="538" mass="60884">MYGNPSRFRPSGGGAGGRRQQPSPFHPTNPNDIYLQSPPFQNHRFPTNFPVQGSDFSMLNHGFPVQQFPGPNFQPQNPRELLEKVDRAVSKARRDLLAAGESVSAWKVSQSALLMLQVDCWGSLGFRMQQVPSLHSLIVIEGKMNAFIHCFVAVRRITSLHDLEVAICNNEAIGKFEELELGPFLRHPLVQHYFSVNLDTTEVFKITSEEIITLLCEFMDTCKNKDIVVDEFLYFISEKRSVSGKEKLGIRIQSLGMHISAIRRAKNSENGILKKHKGTFKPKHDKECRKFPLSSSQKKILDERFCAISERVENFSSVNKDFCGKHIRFGSLSSEDEQSDDCMYEDDNDSVIGSHVNFSSPSIRNSDRVSSCPYPSATEEMKRLGLKDKNCTVPSPADGIQRQHYQSSGPARKKRKYENLNCTTSAPPKLQKKDMVKVGVLPIETGHETKEFNYISGADSSVSNDSLRMFVSTWKEMCQEHTVTEVILYMVACKRYEVNMMLHGFNEWHMEGKDLKQRALSMVLGQQRVVLSDPTLGT</sequence>
<gene>
    <name evidence="2" type="ORF">FNV43_RR01248</name>
</gene>
<feature type="region of interest" description="Disordered" evidence="1">
    <location>
        <begin position="395"/>
        <end position="416"/>
    </location>
</feature>
<feature type="compositionally biased region" description="Polar residues" evidence="1">
    <location>
        <begin position="20"/>
        <end position="31"/>
    </location>
</feature>
<feature type="region of interest" description="Disordered" evidence="1">
    <location>
        <begin position="1"/>
        <end position="39"/>
    </location>
</feature>
<dbReference type="OrthoDB" id="1194624at2759"/>
<evidence type="ECO:0000256" key="1">
    <source>
        <dbReference type="SAM" id="MobiDB-lite"/>
    </source>
</evidence>
<evidence type="ECO:0000313" key="3">
    <source>
        <dbReference type="Proteomes" id="UP000796880"/>
    </source>
</evidence>
<dbReference type="EMBL" id="VOIH02000001">
    <property type="protein sequence ID" value="KAF3456594.1"/>
    <property type="molecule type" value="Genomic_DNA"/>
</dbReference>
<keyword evidence="3" id="KW-1185">Reference proteome</keyword>
<proteinExistence type="predicted"/>
<evidence type="ECO:0000313" key="2">
    <source>
        <dbReference type="EMBL" id="KAF3456594.1"/>
    </source>
</evidence>
<dbReference type="Proteomes" id="UP000796880">
    <property type="component" value="Unassembled WGS sequence"/>
</dbReference>
<reference evidence="2" key="1">
    <citation type="submission" date="2020-03" db="EMBL/GenBank/DDBJ databases">
        <title>A high-quality chromosome-level genome assembly of a woody plant with both climbing and erect habits, Rhamnella rubrinervis.</title>
        <authorList>
            <person name="Lu Z."/>
            <person name="Yang Y."/>
            <person name="Zhu X."/>
            <person name="Sun Y."/>
        </authorList>
    </citation>
    <scope>NUCLEOTIDE SEQUENCE</scope>
    <source>
        <strain evidence="2">BYM</strain>
        <tissue evidence="2">Leaf</tissue>
    </source>
</reference>
<organism evidence="2 3">
    <name type="scientific">Rhamnella rubrinervis</name>
    <dbReference type="NCBI Taxonomy" id="2594499"/>
    <lineage>
        <taxon>Eukaryota</taxon>
        <taxon>Viridiplantae</taxon>
        <taxon>Streptophyta</taxon>
        <taxon>Embryophyta</taxon>
        <taxon>Tracheophyta</taxon>
        <taxon>Spermatophyta</taxon>
        <taxon>Magnoliopsida</taxon>
        <taxon>eudicotyledons</taxon>
        <taxon>Gunneridae</taxon>
        <taxon>Pentapetalae</taxon>
        <taxon>rosids</taxon>
        <taxon>fabids</taxon>
        <taxon>Rosales</taxon>
        <taxon>Rhamnaceae</taxon>
        <taxon>rhamnoid group</taxon>
        <taxon>Rhamneae</taxon>
        <taxon>Rhamnella</taxon>
    </lineage>
</organism>
<name>A0A8K0HQL6_9ROSA</name>
<accession>A0A8K0HQL6</accession>
<protein>
    <submittedName>
        <fullName evidence="2">Uncharacterized protein</fullName>
    </submittedName>
</protein>